<dbReference type="Proteomes" id="UP000321947">
    <property type="component" value="Unassembled WGS sequence"/>
</dbReference>
<gene>
    <name evidence="2" type="ORF">E5676_scaffold565G00170</name>
    <name evidence="1" type="ORF">E6C27_scaffold578G001010</name>
</gene>
<dbReference type="EMBL" id="SSTE01011117">
    <property type="protein sequence ID" value="KAA0052111.1"/>
    <property type="molecule type" value="Genomic_DNA"/>
</dbReference>
<protein>
    <submittedName>
        <fullName evidence="2">Uncharacterized protein</fullName>
    </submittedName>
</protein>
<reference evidence="3 4" key="1">
    <citation type="submission" date="2019-08" db="EMBL/GenBank/DDBJ databases">
        <title>Draft genome sequences of two oriental melons (Cucumis melo L. var makuwa).</title>
        <authorList>
            <person name="Kwon S.-Y."/>
        </authorList>
    </citation>
    <scope>NUCLEOTIDE SEQUENCE [LARGE SCALE GENOMIC DNA]</scope>
    <source>
        <strain evidence="4">cv. Chang Bougi</strain>
        <strain evidence="3">cv. SW 3</strain>
        <tissue evidence="2">Leaf</tissue>
    </source>
</reference>
<evidence type="ECO:0000313" key="3">
    <source>
        <dbReference type="Proteomes" id="UP000321393"/>
    </source>
</evidence>
<dbReference type="EMBL" id="SSTD01018342">
    <property type="protein sequence ID" value="TYJ98085.1"/>
    <property type="molecule type" value="Genomic_DNA"/>
</dbReference>
<proteinExistence type="predicted"/>
<organism evidence="2 4">
    <name type="scientific">Cucumis melo var. makuwa</name>
    <name type="common">Oriental melon</name>
    <dbReference type="NCBI Taxonomy" id="1194695"/>
    <lineage>
        <taxon>Eukaryota</taxon>
        <taxon>Viridiplantae</taxon>
        <taxon>Streptophyta</taxon>
        <taxon>Embryophyta</taxon>
        <taxon>Tracheophyta</taxon>
        <taxon>Spermatophyta</taxon>
        <taxon>Magnoliopsida</taxon>
        <taxon>eudicotyledons</taxon>
        <taxon>Gunneridae</taxon>
        <taxon>Pentapetalae</taxon>
        <taxon>rosids</taxon>
        <taxon>fabids</taxon>
        <taxon>Cucurbitales</taxon>
        <taxon>Cucurbitaceae</taxon>
        <taxon>Benincaseae</taxon>
        <taxon>Cucumis</taxon>
    </lineage>
</organism>
<sequence>MCTFSFSPSDNFPFNASIHIPHIDVDTPSTTNVYKLYDVVGPAQHSHRLCRSGACPALTTASLSRNTLNVNNGI</sequence>
<evidence type="ECO:0000313" key="2">
    <source>
        <dbReference type="EMBL" id="TYJ98085.1"/>
    </source>
</evidence>
<name>A0A5D3BHW3_CUCMM</name>
<evidence type="ECO:0000313" key="4">
    <source>
        <dbReference type="Proteomes" id="UP000321947"/>
    </source>
</evidence>
<accession>A0A5D3BHW3</accession>
<dbReference type="Proteomes" id="UP000321393">
    <property type="component" value="Unassembled WGS sequence"/>
</dbReference>
<dbReference type="AlphaFoldDB" id="A0A5D3BHW3"/>
<evidence type="ECO:0000313" key="1">
    <source>
        <dbReference type="EMBL" id="KAA0052111.1"/>
    </source>
</evidence>
<comment type="caution">
    <text evidence="2">The sequence shown here is derived from an EMBL/GenBank/DDBJ whole genome shotgun (WGS) entry which is preliminary data.</text>
</comment>